<proteinExistence type="predicted"/>
<evidence type="ECO:0000313" key="1">
    <source>
        <dbReference type="EMBL" id="KPM08477.1"/>
    </source>
</evidence>
<organism evidence="1 2">
    <name type="scientific">Sarcoptes scabiei</name>
    <name type="common">Itch mite</name>
    <name type="synonym">Acarus scabiei</name>
    <dbReference type="NCBI Taxonomy" id="52283"/>
    <lineage>
        <taxon>Eukaryota</taxon>
        <taxon>Metazoa</taxon>
        <taxon>Ecdysozoa</taxon>
        <taxon>Arthropoda</taxon>
        <taxon>Chelicerata</taxon>
        <taxon>Arachnida</taxon>
        <taxon>Acari</taxon>
        <taxon>Acariformes</taxon>
        <taxon>Sarcoptiformes</taxon>
        <taxon>Astigmata</taxon>
        <taxon>Psoroptidia</taxon>
        <taxon>Sarcoptoidea</taxon>
        <taxon>Sarcoptidae</taxon>
        <taxon>Sarcoptinae</taxon>
        <taxon>Sarcoptes</taxon>
    </lineage>
</organism>
<evidence type="ECO:0000313" key="2">
    <source>
        <dbReference type="Proteomes" id="UP000616769"/>
    </source>
</evidence>
<comment type="caution">
    <text evidence="1">The sequence shown here is derived from an EMBL/GenBank/DDBJ whole genome shotgun (WGS) entry which is preliminary data.</text>
</comment>
<sequence>MVSRISLFFLKHYTLLIGELADGIDWIFVSLEALQICTSLKVPGVLKSNQIAVIGIHKTEDDATANPR</sequence>
<reference evidence="1 2" key="1">
    <citation type="journal article" date="2015" name="Parasit. Vectors">
        <title>Draft genome of the scabies mite.</title>
        <authorList>
            <person name="Rider S.D.Jr."/>
            <person name="Morgan M.S."/>
            <person name="Arlian L.G."/>
        </authorList>
    </citation>
    <scope>NUCLEOTIDE SEQUENCE [LARGE SCALE GENOMIC DNA]</scope>
    <source>
        <strain evidence="1">Arlian Lab</strain>
    </source>
</reference>
<name>A0A132AC46_SARSC</name>
<dbReference type="VEuPathDB" id="VectorBase:SSCA001420"/>
<accession>A0A132AC46</accession>
<gene>
    <name evidence="1" type="ORF">QR98_0069980</name>
</gene>
<dbReference type="AlphaFoldDB" id="A0A132AC46"/>
<protein>
    <submittedName>
        <fullName evidence="1">Uncharacterized protein</fullName>
    </submittedName>
</protein>
<dbReference type="EMBL" id="JXLN01012453">
    <property type="protein sequence ID" value="KPM08477.1"/>
    <property type="molecule type" value="Genomic_DNA"/>
</dbReference>
<dbReference type="Proteomes" id="UP000616769">
    <property type="component" value="Unassembled WGS sequence"/>
</dbReference>